<name>A0A345XQA3_9ACTN</name>
<keyword evidence="1" id="KW-1133">Transmembrane helix</keyword>
<evidence type="ECO:0000313" key="3">
    <source>
        <dbReference type="Proteomes" id="UP000254425"/>
    </source>
</evidence>
<feature type="transmembrane region" description="Helical" evidence="1">
    <location>
        <begin position="46"/>
        <end position="65"/>
    </location>
</feature>
<proteinExistence type="predicted"/>
<protein>
    <recommendedName>
        <fullName evidence="4">DUF3040 domain-containing protein</fullName>
    </recommendedName>
</protein>
<keyword evidence="1" id="KW-0472">Membrane</keyword>
<reference evidence="2 3" key="1">
    <citation type="submission" date="2018-07" db="EMBL/GenBank/DDBJ databases">
        <title>Draft genome of the type strain Streptomyces armeniacus ATCC 15676.</title>
        <authorList>
            <person name="Labana P."/>
            <person name="Gosse J.T."/>
            <person name="Boddy C.N."/>
        </authorList>
    </citation>
    <scope>NUCLEOTIDE SEQUENCE [LARGE SCALE GENOMIC DNA]</scope>
    <source>
        <strain evidence="2 3">ATCC 15676</strain>
    </source>
</reference>
<keyword evidence="3" id="KW-1185">Reference proteome</keyword>
<accession>A0A345XQA3</accession>
<dbReference type="EMBL" id="CP031320">
    <property type="protein sequence ID" value="AXK33819.1"/>
    <property type="molecule type" value="Genomic_DNA"/>
</dbReference>
<dbReference type="Proteomes" id="UP000254425">
    <property type="component" value="Chromosome"/>
</dbReference>
<gene>
    <name evidence="2" type="ORF">DVA86_15290</name>
</gene>
<evidence type="ECO:0008006" key="4">
    <source>
        <dbReference type="Google" id="ProtNLM"/>
    </source>
</evidence>
<dbReference type="RefSeq" id="WP_208878905.1">
    <property type="nucleotide sequence ID" value="NZ_CP031320.1"/>
</dbReference>
<organism evidence="2 3">
    <name type="scientific">Streptomyces armeniacus</name>
    <dbReference type="NCBI Taxonomy" id="83291"/>
    <lineage>
        <taxon>Bacteria</taxon>
        <taxon>Bacillati</taxon>
        <taxon>Actinomycetota</taxon>
        <taxon>Actinomycetes</taxon>
        <taxon>Kitasatosporales</taxon>
        <taxon>Streptomycetaceae</taxon>
        <taxon>Streptomyces</taxon>
    </lineage>
</organism>
<dbReference type="KEGG" id="sarm:DVA86_15290"/>
<evidence type="ECO:0000313" key="2">
    <source>
        <dbReference type="EMBL" id="AXK33819.1"/>
    </source>
</evidence>
<dbReference type="AlphaFoldDB" id="A0A345XQA3"/>
<sequence>MSAPDRKEDEVRRMLELRPAPLPVDLAARALVRGERQLRRHNTWRAVLWTVLLVAAIAFTVWALAAEPWVARPSQTTPPSYDW</sequence>
<keyword evidence="1" id="KW-0812">Transmembrane</keyword>
<evidence type="ECO:0000256" key="1">
    <source>
        <dbReference type="SAM" id="Phobius"/>
    </source>
</evidence>